<feature type="compositionally biased region" description="Basic and acidic residues" evidence="5">
    <location>
        <begin position="953"/>
        <end position="969"/>
    </location>
</feature>
<dbReference type="PANTHER" id="PTHR10751">
    <property type="entry name" value="GUANYLATE BINDING PROTEIN"/>
    <property type="match status" value="1"/>
</dbReference>
<keyword evidence="7" id="KW-1185">Reference proteome</keyword>
<evidence type="ECO:0000256" key="1">
    <source>
        <dbReference type="ARBA" id="ARBA00022741"/>
    </source>
</evidence>
<dbReference type="FunFam" id="3.40.50.300:FF:002707">
    <property type="entry name" value="ATLastiN (Endoplasmic reticulum GTPase) related"/>
    <property type="match status" value="1"/>
</dbReference>
<accession>A0A2A6C9B9</accession>
<dbReference type="Pfam" id="PF02263">
    <property type="entry name" value="GBP"/>
    <property type="match status" value="1"/>
</dbReference>
<dbReference type="SUPFAM" id="SSF48340">
    <property type="entry name" value="Interferon-induced guanylate-binding protein 1 (GBP1), C-terminal domain"/>
    <property type="match status" value="1"/>
</dbReference>
<gene>
    <name evidence="6" type="primary">WBGene00107812</name>
</gene>
<reference evidence="6" key="2">
    <citation type="submission" date="2022-06" db="UniProtKB">
        <authorList>
            <consortium name="EnsemblMetazoa"/>
        </authorList>
    </citation>
    <scope>IDENTIFICATION</scope>
    <source>
        <strain evidence="6">PS312</strain>
    </source>
</reference>
<comment type="similarity">
    <text evidence="4">Belongs to the TRAFAC class dynamin-like GTPase superfamily. GB1/RHD3 GTPase family.</text>
</comment>
<feature type="region of interest" description="Disordered" evidence="5">
    <location>
        <begin position="934"/>
        <end position="976"/>
    </location>
</feature>
<dbReference type="InterPro" id="IPR030386">
    <property type="entry name" value="G_GB1_RHD3_dom"/>
</dbReference>
<dbReference type="GO" id="GO:0007029">
    <property type="term" value="P:endoplasmic reticulum organization"/>
    <property type="evidence" value="ECO:0000318"/>
    <property type="project" value="GO_Central"/>
</dbReference>
<dbReference type="PROSITE" id="PS51715">
    <property type="entry name" value="G_GB1_RHD3"/>
    <property type="match status" value="1"/>
</dbReference>
<evidence type="ECO:0000313" key="7">
    <source>
        <dbReference type="Proteomes" id="UP000005239"/>
    </source>
</evidence>
<dbReference type="Gene3D" id="3.40.50.300">
    <property type="entry name" value="P-loop containing nucleotide triphosphate hydrolases"/>
    <property type="match status" value="1"/>
</dbReference>
<dbReference type="FunFam" id="1.20.58.420:FF:000003">
    <property type="entry name" value="ATLastiN (Endoplasmic reticulum GTPase) related"/>
    <property type="match status" value="1"/>
</dbReference>
<dbReference type="GO" id="GO:0005525">
    <property type="term" value="F:GTP binding"/>
    <property type="evidence" value="ECO:0000318"/>
    <property type="project" value="GO_Central"/>
</dbReference>
<dbReference type="Gene3D" id="2.80.10.50">
    <property type="match status" value="1"/>
</dbReference>
<dbReference type="CDD" id="cd00257">
    <property type="entry name" value="beta-trefoil_FSCN-like"/>
    <property type="match status" value="1"/>
</dbReference>
<dbReference type="SUPFAM" id="SSF50405">
    <property type="entry name" value="Actin-crosslinking proteins"/>
    <property type="match status" value="1"/>
</dbReference>
<sequence length="1521" mass="172463">MRKNVVINLQPKSRNMKVYAHSRSGRNWGIRCHRLVDIREEFLEHRGCKMAVEVFFCDDNVLVGRFHFHFEMLIVHVLMFHLSSPSFHLRKLRLETVDVVSQLTLRHPVLRLNESISSISSMGATSRGRSQKVHLDLNLLRPFNEFIDSGVTFDRLSVCWDINDTITERDRELMQRAKKEVVIEAPLSVLTLEFILLVEVPVKFNVVGARRNHIMLIDEDIFMALVRKGHSLIKLTVKLRSMKLLKKVIETITSSTSPRRLDVCILGLPAMVERELRIVGTEIAPREPYCNWFINGSEYPDMDVMCFAYLGATIHLGTVRGRIKEARLVVQSSSYEDSAEERLEKLANRPKKVTRRLMLATVESLCSMDCRKVEKTFLLGDTIYVQTVDSYHLLHAIDRTTFSIEEVSMHYHDIAWHDLYVTAAIQVHDGIAYKWTARGMAAGKREPDGVHWRIVETTGPVPPNGNFLSTGVQDGDTTARYFMLMQEAMADDRPESLALYVYELNLTTTEWQRSILIDAKDLESNNGRYFSDAKLYLVATSTKLHVFSKSGIADSVVIDRVTRRCSLIKFKSSIANPSFAPSFVLHDKLLTMVFERNGDDIILILYRFHEETDEWKSVGQSWIGRRPCLAEFDARCSEILVVDSSVYILTSTSSVAMAGKLMFMFVINLNPSLFDWALTAIRRCDAVWQQASSVLPQTMLTQVCRRVSSGDAVAAWPGFLQLVELLRFFARTMTDLNVKANFTYKNENGRKRRHSEDFEGSHSLKTAGGNYLRAWQGPSGHRDLYADLAPHCRSCEKWTIEVQRGGKVVLKSIHHYFLSAHRNGRVGLVEKAGATELWEPIQNDDGSWSLKSAHGAWLSYFQGDGVICTMPRNGKTEQFWLGSCHHAMTTVLEYSAPFESEFLFVPENAENKMSSSAQAPTPPFVTKLLDLTEHKPSQNTNPPSEDVTVQSRKPPEAMDYKPNNPEHKNNTQVVNRHRVQPVQILVPSGNSDRFEVNERELQSVLGDPEIQDRKVVIISVAGAFRKGKSFLLNFFLEYLYALQKSQHNGTPLEWLGQGTQVGGFHWRSGASRDTVGMWMWGEPIMIETPSREKLAVVLLDTQGSFDHQSTYKQCTTIFALSTIISSVQIYNVVDAIQEDALQNLSLFVEYGRLALQHAKHLGTPFQSLCFCVRDFKSPEDFPFGKEGGKRYMDQVLNTSSSQASELRTTRSQISASFADFSCFLLPHPGQRVAERRSFRGDVRDLRPEFYVEMREMTESLLSPAALQPKKINGKEVTCKKIMQYFKEYAATFDNSSIPMPMNLLQANARLLRYDAIQEAKSVYCTKMDKEMRVRSTLSDKKLLKIHIRCEKAALKAYDQCPRITAEEEDEEQNRHELRELIDVEFERYQRINAAKKEGSFGDTLLLGVGLGVGASSAVAGTAIAVAAGIDAFSHAQPIVHHSSRFGIDANSIFFIIDLLIIEAHSLTKRRILHRYSHFIDVIWIFGSVSSTALPAETVCSIESILVNREAWTHGSSQLSEL</sequence>
<evidence type="ECO:0000256" key="5">
    <source>
        <dbReference type="SAM" id="MobiDB-lite"/>
    </source>
</evidence>
<dbReference type="CDD" id="cd01851">
    <property type="entry name" value="GBP"/>
    <property type="match status" value="1"/>
</dbReference>
<organism evidence="6 7">
    <name type="scientific">Pristionchus pacificus</name>
    <name type="common">Parasitic nematode worm</name>
    <dbReference type="NCBI Taxonomy" id="54126"/>
    <lineage>
        <taxon>Eukaryota</taxon>
        <taxon>Metazoa</taxon>
        <taxon>Ecdysozoa</taxon>
        <taxon>Nematoda</taxon>
        <taxon>Chromadorea</taxon>
        <taxon>Rhabditida</taxon>
        <taxon>Rhabditina</taxon>
        <taxon>Diplogasteromorpha</taxon>
        <taxon>Diplogasteroidea</taxon>
        <taxon>Neodiplogasteridae</taxon>
        <taxon>Pristionchus</taxon>
    </lineage>
</organism>
<dbReference type="GO" id="GO:0051260">
    <property type="term" value="P:protein homooligomerization"/>
    <property type="evidence" value="ECO:0000318"/>
    <property type="project" value="GO_Central"/>
</dbReference>
<dbReference type="GO" id="GO:0003924">
    <property type="term" value="F:GTPase activity"/>
    <property type="evidence" value="ECO:0000318"/>
    <property type="project" value="GO_Central"/>
</dbReference>
<keyword evidence="1" id="KW-0547">Nucleotide-binding</keyword>
<evidence type="ECO:0000256" key="4">
    <source>
        <dbReference type="PROSITE-ProRule" id="PRU01052"/>
    </source>
</evidence>
<dbReference type="SUPFAM" id="SSF52540">
    <property type="entry name" value="P-loop containing nucleoside triphosphate hydrolases"/>
    <property type="match status" value="1"/>
</dbReference>
<evidence type="ECO:0000313" key="6">
    <source>
        <dbReference type="EnsemblMetazoa" id="PPA18258.1"/>
    </source>
</evidence>
<accession>A0A8R1YHF6</accession>
<dbReference type="InterPro" id="IPR027417">
    <property type="entry name" value="P-loop_NTPase"/>
</dbReference>
<keyword evidence="2" id="KW-0378">Hydrolase</keyword>
<dbReference type="EnsemblMetazoa" id="PPA18258.1">
    <property type="protein sequence ID" value="PPA18258.1"/>
    <property type="gene ID" value="WBGene00107812"/>
</dbReference>
<dbReference type="InterPro" id="IPR008999">
    <property type="entry name" value="Actin-crosslinking"/>
</dbReference>
<evidence type="ECO:0000256" key="3">
    <source>
        <dbReference type="ARBA" id="ARBA00023134"/>
    </source>
</evidence>
<dbReference type="InterPro" id="IPR015894">
    <property type="entry name" value="Guanylate-bd_N"/>
</dbReference>
<reference evidence="7" key="1">
    <citation type="journal article" date="2008" name="Nat. Genet.">
        <title>The Pristionchus pacificus genome provides a unique perspective on nematode lifestyle and parasitism.</title>
        <authorList>
            <person name="Dieterich C."/>
            <person name="Clifton S.W."/>
            <person name="Schuster L.N."/>
            <person name="Chinwalla A."/>
            <person name="Delehaunty K."/>
            <person name="Dinkelacker I."/>
            <person name="Fulton L."/>
            <person name="Fulton R."/>
            <person name="Godfrey J."/>
            <person name="Minx P."/>
            <person name="Mitreva M."/>
            <person name="Roeseler W."/>
            <person name="Tian H."/>
            <person name="Witte H."/>
            <person name="Yang S.P."/>
            <person name="Wilson R.K."/>
            <person name="Sommer R.J."/>
        </authorList>
    </citation>
    <scope>NUCLEOTIDE SEQUENCE [LARGE SCALE GENOMIC DNA]</scope>
    <source>
        <strain evidence="7">PS312</strain>
    </source>
</reference>
<dbReference type="InterPro" id="IPR036543">
    <property type="entry name" value="Guanylate-bd_C_sf"/>
</dbReference>
<name>A0A2A6C9B9_PRIPA</name>
<proteinExistence type="inferred from homology"/>
<protein>
    <submittedName>
        <fullName evidence="6">GB1/RHD3-type G domain-containing protein</fullName>
    </submittedName>
</protein>
<dbReference type="Proteomes" id="UP000005239">
    <property type="component" value="Unassembled WGS sequence"/>
</dbReference>
<keyword evidence="3" id="KW-0342">GTP-binding</keyword>
<feature type="compositionally biased region" description="Polar residues" evidence="5">
    <location>
        <begin position="937"/>
        <end position="951"/>
    </location>
</feature>
<evidence type="ECO:0000256" key="2">
    <source>
        <dbReference type="ARBA" id="ARBA00022801"/>
    </source>
</evidence>
<dbReference type="Gene3D" id="1.20.58.420">
    <property type="entry name" value="AHSP"/>
    <property type="match status" value="1"/>
</dbReference>